<name>A0A068QMK0_9GAMM</name>
<evidence type="ECO:0000259" key="1">
    <source>
        <dbReference type="PROSITE" id="PS50943"/>
    </source>
</evidence>
<dbReference type="Proteomes" id="UP000032721">
    <property type="component" value="Chromosome"/>
</dbReference>
<dbReference type="Proteomes" id="UP000324170">
    <property type="component" value="Unassembled WGS sequence"/>
</dbReference>
<dbReference type="GO" id="GO:0003677">
    <property type="term" value="F:DNA binding"/>
    <property type="evidence" value="ECO:0007669"/>
    <property type="project" value="InterPro"/>
</dbReference>
<dbReference type="EMBL" id="VNHN01000021">
    <property type="protein sequence ID" value="TYP07820.1"/>
    <property type="molecule type" value="Genomic_DNA"/>
</dbReference>
<accession>A0A068QMK0</accession>
<reference evidence="2 4" key="1">
    <citation type="submission" date="2013-07" db="EMBL/GenBank/DDBJ databases">
        <authorList>
            <person name="Genoscope - CEA"/>
        </authorList>
    </citation>
    <scope>NUCLEOTIDE SEQUENCE [LARGE SCALE GENOMIC DNA]</scope>
    <source>
        <strain evidence="2">FRM16</strain>
        <strain evidence="4">FRM16 / DSM 17909</strain>
    </source>
</reference>
<evidence type="ECO:0000313" key="3">
    <source>
        <dbReference type="EMBL" id="TYP07820.1"/>
    </source>
</evidence>
<evidence type="ECO:0000313" key="4">
    <source>
        <dbReference type="Proteomes" id="UP000032721"/>
    </source>
</evidence>
<dbReference type="Gene3D" id="1.10.260.40">
    <property type="entry name" value="lambda repressor-like DNA-binding domains"/>
    <property type="match status" value="1"/>
</dbReference>
<feature type="domain" description="HTH cro/C1-type" evidence="1">
    <location>
        <begin position="22"/>
        <end position="76"/>
    </location>
</feature>
<evidence type="ECO:0000313" key="2">
    <source>
        <dbReference type="EMBL" id="CDG15864.1"/>
    </source>
</evidence>
<dbReference type="SMART" id="SM00530">
    <property type="entry name" value="HTH_XRE"/>
    <property type="match status" value="1"/>
</dbReference>
<evidence type="ECO:0000313" key="5">
    <source>
        <dbReference type="Proteomes" id="UP000324170"/>
    </source>
</evidence>
<organism evidence="2 4">
    <name type="scientific">Xenorhabdus doucetiae</name>
    <dbReference type="NCBI Taxonomy" id="351671"/>
    <lineage>
        <taxon>Bacteria</taxon>
        <taxon>Pseudomonadati</taxon>
        <taxon>Pseudomonadota</taxon>
        <taxon>Gammaproteobacteria</taxon>
        <taxon>Enterobacterales</taxon>
        <taxon>Morganellaceae</taxon>
        <taxon>Xenorhabdus</taxon>
    </lineage>
</organism>
<dbReference type="Pfam" id="PF01381">
    <property type="entry name" value="HTH_3"/>
    <property type="match status" value="1"/>
</dbReference>
<dbReference type="KEGG" id="xdo:XDD1_0153"/>
<dbReference type="CDD" id="cd00093">
    <property type="entry name" value="HTH_XRE"/>
    <property type="match status" value="1"/>
</dbReference>
<dbReference type="OrthoDB" id="199997at2"/>
<keyword evidence="5" id="KW-1185">Reference proteome</keyword>
<reference evidence="3 5" key="2">
    <citation type="submission" date="2019-07" db="EMBL/GenBank/DDBJ databases">
        <title>Genomic Encyclopedia of Type Strains, Phase I: the one thousand microbial genomes (KMG-I) project.</title>
        <authorList>
            <person name="Kyrpides N."/>
        </authorList>
    </citation>
    <scope>NUCLEOTIDE SEQUENCE [LARGE SCALE GENOMIC DNA]</scope>
    <source>
        <strain evidence="3 5">DSM 17909</strain>
    </source>
</reference>
<dbReference type="PROSITE" id="PS50943">
    <property type="entry name" value="HTH_CROC1"/>
    <property type="match status" value="1"/>
</dbReference>
<dbReference type="InterPro" id="IPR001387">
    <property type="entry name" value="Cro/C1-type_HTH"/>
</dbReference>
<proteinExistence type="predicted"/>
<dbReference type="HOGENOM" id="CLU_153788_4_0_6"/>
<protein>
    <submittedName>
        <fullName evidence="3">Helix-turn-helix protein</fullName>
    </submittedName>
    <submittedName>
        <fullName evidence="2">HipB antitoxin</fullName>
    </submittedName>
</protein>
<dbReference type="EMBL" id="FO704550">
    <property type="protein sequence ID" value="CDG15864.1"/>
    <property type="molecule type" value="Genomic_DNA"/>
</dbReference>
<gene>
    <name evidence="2" type="primary">hipB</name>
    <name evidence="3" type="ORF">LY16_01616</name>
    <name evidence="2" type="ORF">XDD1_0153</name>
</gene>
<dbReference type="STRING" id="351671.XDD1_0153"/>
<dbReference type="InterPro" id="IPR010982">
    <property type="entry name" value="Lambda_DNA-bd_dom_sf"/>
</dbReference>
<dbReference type="SUPFAM" id="SSF47413">
    <property type="entry name" value="lambda repressor-like DNA-binding domains"/>
    <property type="match status" value="1"/>
</dbReference>
<dbReference type="AlphaFoldDB" id="A0A068QMK0"/>
<sequence length="98" mass="10934">MSFIHLLYSPSELAANIGQNAKNLRLSKNLSRKTLAEKSGVSESTIKRFETKGTITLEAMILLATHLDALGSMSNLFKAEYLSTYEELNNAKRQRGTR</sequence>